<evidence type="ECO:0000313" key="4">
    <source>
        <dbReference type="EMBL" id="GDY32300.1"/>
    </source>
</evidence>
<protein>
    <submittedName>
        <fullName evidence="4">TetR family transcriptional regulator</fullName>
    </submittedName>
</protein>
<accession>A0A4D4JBA6</accession>
<dbReference type="SUPFAM" id="SSF48498">
    <property type="entry name" value="Tetracyclin repressor-like, C-terminal domain"/>
    <property type="match status" value="1"/>
</dbReference>
<dbReference type="InterPro" id="IPR041678">
    <property type="entry name" value="TetR_C_16"/>
</dbReference>
<reference evidence="5" key="1">
    <citation type="submission" date="2019-04" db="EMBL/GenBank/DDBJ databases">
        <title>Draft genome sequence of Pseudonocardiaceae bacterium SL3-2-4.</title>
        <authorList>
            <person name="Ningsih F."/>
            <person name="Yokota A."/>
            <person name="Sakai Y."/>
            <person name="Nanatani K."/>
            <person name="Yabe S."/>
            <person name="Oetari A."/>
            <person name="Sjamsuridzal W."/>
        </authorList>
    </citation>
    <scope>NUCLEOTIDE SEQUENCE [LARGE SCALE GENOMIC DNA]</scope>
    <source>
        <strain evidence="5">SL3-2-4</strain>
    </source>
</reference>
<dbReference type="GO" id="GO:0003700">
    <property type="term" value="F:DNA-binding transcription factor activity"/>
    <property type="evidence" value="ECO:0007669"/>
    <property type="project" value="TreeGrafter"/>
</dbReference>
<dbReference type="Pfam" id="PF00440">
    <property type="entry name" value="TetR_N"/>
    <property type="match status" value="1"/>
</dbReference>
<dbReference type="InterPro" id="IPR023772">
    <property type="entry name" value="DNA-bd_HTH_TetR-type_CS"/>
</dbReference>
<dbReference type="InterPro" id="IPR050109">
    <property type="entry name" value="HTH-type_TetR-like_transc_reg"/>
</dbReference>
<dbReference type="Proteomes" id="UP000298860">
    <property type="component" value="Unassembled WGS sequence"/>
</dbReference>
<evidence type="ECO:0000313" key="5">
    <source>
        <dbReference type="Proteomes" id="UP000298860"/>
    </source>
</evidence>
<dbReference type="PANTHER" id="PTHR30055:SF235">
    <property type="entry name" value="TRANSCRIPTIONAL REGULATORY PROTEIN"/>
    <property type="match status" value="1"/>
</dbReference>
<keyword evidence="1 2" id="KW-0238">DNA-binding</keyword>
<gene>
    <name evidence="4" type="ORF">GTS_39330</name>
</gene>
<dbReference type="PANTHER" id="PTHR30055">
    <property type="entry name" value="HTH-TYPE TRANSCRIPTIONAL REGULATOR RUTR"/>
    <property type="match status" value="1"/>
</dbReference>
<feature type="DNA-binding region" description="H-T-H motif" evidence="2">
    <location>
        <begin position="34"/>
        <end position="53"/>
    </location>
</feature>
<dbReference type="PROSITE" id="PS50977">
    <property type="entry name" value="HTH_TETR_2"/>
    <property type="match status" value="1"/>
</dbReference>
<dbReference type="InterPro" id="IPR036271">
    <property type="entry name" value="Tet_transcr_reg_TetR-rel_C_sf"/>
</dbReference>
<dbReference type="SUPFAM" id="SSF46689">
    <property type="entry name" value="Homeodomain-like"/>
    <property type="match status" value="1"/>
</dbReference>
<dbReference type="Gene3D" id="1.10.357.10">
    <property type="entry name" value="Tetracycline Repressor, domain 2"/>
    <property type="match status" value="1"/>
</dbReference>
<dbReference type="EMBL" id="BJFL01000023">
    <property type="protein sequence ID" value="GDY32300.1"/>
    <property type="molecule type" value="Genomic_DNA"/>
</dbReference>
<keyword evidence="5" id="KW-1185">Reference proteome</keyword>
<feature type="domain" description="HTH tetR-type" evidence="3">
    <location>
        <begin position="11"/>
        <end position="71"/>
    </location>
</feature>
<dbReference type="AlphaFoldDB" id="A0A4D4JBA6"/>
<dbReference type="OrthoDB" id="3210235at2"/>
<evidence type="ECO:0000259" key="3">
    <source>
        <dbReference type="PROSITE" id="PS50977"/>
    </source>
</evidence>
<name>A0A4D4JBA6_9PSEU</name>
<comment type="caution">
    <text evidence="4">The sequence shown here is derived from an EMBL/GenBank/DDBJ whole genome shotgun (WGS) entry which is preliminary data.</text>
</comment>
<evidence type="ECO:0000256" key="1">
    <source>
        <dbReference type="ARBA" id="ARBA00023125"/>
    </source>
</evidence>
<sequence length="196" mass="21530">MARAGRRPGRTGTRERILAAARELFGQRGYEGTTIRAIAAAAEVNPALLHHFFGTKEQVFVAALNLPIDPATVVPRILDGPRGELGQRMVRVMLEVWRQPDARASFLALLRSVASHEDAVRMFRQFVERTVLERLAGALGVPKLRLTTAAAQVIGLALLRFVIGMEPLSTADEEEIVQLVAPVIQYYVDGRGPSRP</sequence>
<dbReference type="RefSeq" id="WP_137815331.1">
    <property type="nucleotide sequence ID" value="NZ_BJFL01000023.1"/>
</dbReference>
<organism evidence="4 5">
    <name type="scientific">Gandjariella thermophila</name>
    <dbReference type="NCBI Taxonomy" id="1931992"/>
    <lineage>
        <taxon>Bacteria</taxon>
        <taxon>Bacillati</taxon>
        <taxon>Actinomycetota</taxon>
        <taxon>Actinomycetes</taxon>
        <taxon>Pseudonocardiales</taxon>
        <taxon>Pseudonocardiaceae</taxon>
        <taxon>Gandjariella</taxon>
    </lineage>
</organism>
<dbReference type="PROSITE" id="PS01081">
    <property type="entry name" value="HTH_TETR_1"/>
    <property type="match status" value="1"/>
</dbReference>
<dbReference type="InterPro" id="IPR001647">
    <property type="entry name" value="HTH_TetR"/>
</dbReference>
<dbReference type="Pfam" id="PF17920">
    <property type="entry name" value="TetR_C_16"/>
    <property type="match status" value="1"/>
</dbReference>
<dbReference type="GO" id="GO:0000976">
    <property type="term" value="F:transcription cis-regulatory region binding"/>
    <property type="evidence" value="ECO:0007669"/>
    <property type="project" value="TreeGrafter"/>
</dbReference>
<dbReference type="Gene3D" id="1.10.10.60">
    <property type="entry name" value="Homeodomain-like"/>
    <property type="match status" value="1"/>
</dbReference>
<evidence type="ECO:0000256" key="2">
    <source>
        <dbReference type="PROSITE-ProRule" id="PRU00335"/>
    </source>
</evidence>
<dbReference type="InterPro" id="IPR009057">
    <property type="entry name" value="Homeodomain-like_sf"/>
</dbReference>
<proteinExistence type="predicted"/>
<dbReference type="PRINTS" id="PR00455">
    <property type="entry name" value="HTHTETR"/>
</dbReference>